<dbReference type="Proteomes" id="UP000053989">
    <property type="component" value="Unassembled WGS sequence"/>
</dbReference>
<dbReference type="InterPro" id="IPR000210">
    <property type="entry name" value="BTB/POZ_dom"/>
</dbReference>
<protein>
    <recommendedName>
        <fullName evidence="1">BTB domain-containing protein</fullName>
    </recommendedName>
</protein>
<dbReference type="InParanoid" id="A0A0C2ZBQ6"/>
<organism evidence="2 3">
    <name type="scientific">Scleroderma citrinum Foug A</name>
    <dbReference type="NCBI Taxonomy" id="1036808"/>
    <lineage>
        <taxon>Eukaryota</taxon>
        <taxon>Fungi</taxon>
        <taxon>Dikarya</taxon>
        <taxon>Basidiomycota</taxon>
        <taxon>Agaricomycotina</taxon>
        <taxon>Agaricomycetes</taxon>
        <taxon>Agaricomycetidae</taxon>
        <taxon>Boletales</taxon>
        <taxon>Sclerodermatineae</taxon>
        <taxon>Sclerodermataceae</taxon>
        <taxon>Scleroderma</taxon>
    </lineage>
</organism>
<dbReference type="HOGENOM" id="CLU_047592_2_2_1"/>
<dbReference type="STRING" id="1036808.A0A0C2ZBQ6"/>
<dbReference type="OrthoDB" id="2367075at2759"/>
<sequence>MCNTRSNQLALPLPSLCHPFQKLRHIYIMEKNIQEKDDEFYMTFVTLNVEDCLFRVPRCTLESQSQIFRDMFSLPVPKSEPLEGSTNENPLFLPGIEAQEFRLLLGVLFTSAFGPQKNLPKSPDEWLSVIKLARMWEFDDIHKSSVKMVPYHSVKKSPVEKVALAFQHDIKEWLVPGLDELAKRPEPIGIGDVDLLGLDVALKVNRVVG</sequence>
<evidence type="ECO:0000259" key="1">
    <source>
        <dbReference type="PROSITE" id="PS50097"/>
    </source>
</evidence>
<proteinExistence type="predicted"/>
<name>A0A0C2ZBQ6_9AGAM</name>
<reference evidence="2 3" key="1">
    <citation type="submission" date="2014-04" db="EMBL/GenBank/DDBJ databases">
        <authorList>
            <consortium name="DOE Joint Genome Institute"/>
            <person name="Kuo A."/>
            <person name="Kohler A."/>
            <person name="Nagy L.G."/>
            <person name="Floudas D."/>
            <person name="Copeland A."/>
            <person name="Barry K.W."/>
            <person name="Cichocki N."/>
            <person name="Veneault-Fourrey C."/>
            <person name="LaButti K."/>
            <person name="Lindquist E.A."/>
            <person name="Lipzen A."/>
            <person name="Lundell T."/>
            <person name="Morin E."/>
            <person name="Murat C."/>
            <person name="Sun H."/>
            <person name="Tunlid A."/>
            <person name="Henrissat B."/>
            <person name="Grigoriev I.V."/>
            <person name="Hibbett D.S."/>
            <person name="Martin F."/>
            <person name="Nordberg H.P."/>
            <person name="Cantor M.N."/>
            <person name="Hua S.X."/>
        </authorList>
    </citation>
    <scope>NUCLEOTIDE SEQUENCE [LARGE SCALE GENOMIC DNA]</scope>
    <source>
        <strain evidence="2 3">Foug A</strain>
    </source>
</reference>
<accession>A0A0C2ZBQ6</accession>
<dbReference type="CDD" id="cd18186">
    <property type="entry name" value="BTB_POZ_ZBTB_KLHL-like"/>
    <property type="match status" value="1"/>
</dbReference>
<dbReference type="SUPFAM" id="SSF54695">
    <property type="entry name" value="POZ domain"/>
    <property type="match status" value="1"/>
</dbReference>
<dbReference type="PROSITE" id="PS50097">
    <property type="entry name" value="BTB"/>
    <property type="match status" value="1"/>
</dbReference>
<keyword evidence="3" id="KW-1185">Reference proteome</keyword>
<evidence type="ECO:0000313" key="2">
    <source>
        <dbReference type="EMBL" id="KIM59263.1"/>
    </source>
</evidence>
<dbReference type="EMBL" id="KN822075">
    <property type="protein sequence ID" value="KIM59263.1"/>
    <property type="molecule type" value="Genomic_DNA"/>
</dbReference>
<dbReference type="Gene3D" id="3.30.710.10">
    <property type="entry name" value="Potassium Channel Kv1.1, Chain A"/>
    <property type="match status" value="1"/>
</dbReference>
<dbReference type="InterPro" id="IPR011333">
    <property type="entry name" value="SKP1/BTB/POZ_sf"/>
</dbReference>
<feature type="domain" description="BTB" evidence="1">
    <location>
        <begin position="43"/>
        <end position="117"/>
    </location>
</feature>
<evidence type="ECO:0000313" key="3">
    <source>
        <dbReference type="Proteomes" id="UP000053989"/>
    </source>
</evidence>
<dbReference type="Pfam" id="PF00651">
    <property type="entry name" value="BTB"/>
    <property type="match status" value="1"/>
</dbReference>
<dbReference type="AlphaFoldDB" id="A0A0C2ZBQ6"/>
<gene>
    <name evidence="2" type="ORF">SCLCIDRAFT_1023804</name>
</gene>
<reference evidence="3" key="2">
    <citation type="submission" date="2015-01" db="EMBL/GenBank/DDBJ databases">
        <title>Evolutionary Origins and Diversification of the Mycorrhizal Mutualists.</title>
        <authorList>
            <consortium name="DOE Joint Genome Institute"/>
            <consortium name="Mycorrhizal Genomics Consortium"/>
            <person name="Kohler A."/>
            <person name="Kuo A."/>
            <person name="Nagy L.G."/>
            <person name="Floudas D."/>
            <person name="Copeland A."/>
            <person name="Barry K.W."/>
            <person name="Cichocki N."/>
            <person name="Veneault-Fourrey C."/>
            <person name="LaButti K."/>
            <person name="Lindquist E.A."/>
            <person name="Lipzen A."/>
            <person name="Lundell T."/>
            <person name="Morin E."/>
            <person name="Murat C."/>
            <person name="Riley R."/>
            <person name="Ohm R."/>
            <person name="Sun H."/>
            <person name="Tunlid A."/>
            <person name="Henrissat B."/>
            <person name="Grigoriev I.V."/>
            <person name="Hibbett D.S."/>
            <person name="Martin F."/>
        </authorList>
    </citation>
    <scope>NUCLEOTIDE SEQUENCE [LARGE SCALE GENOMIC DNA]</scope>
    <source>
        <strain evidence="3">Foug A</strain>
    </source>
</reference>